<keyword evidence="3" id="KW-1185">Reference proteome</keyword>
<proteinExistence type="predicted"/>
<evidence type="ECO:0000313" key="3">
    <source>
        <dbReference type="Proteomes" id="UP000632138"/>
    </source>
</evidence>
<dbReference type="EMBL" id="JAENHP010000004">
    <property type="protein sequence ID" value="MBM2617344.1"/>
    <property type="molecule type" value="Genomic_DNA"/>
</dbReference>
<sequence>MAIGLPIAISIGWNLATPSERPAAVGAPGGSGALGAAPTSTSREPVAVRYSAQPRRPTPTVTASGTPSLQPIAPIAAPSLTTTAPTGSPSPTTPSATPTDDPFPPLTMPPVPTPTEISPTPPEEPPSSSAPGSEAPPTFP</sequence>
<name>A0ABS2ADK6_9ACTN</name>
<comment type="caution">
    <text evidence="2">The sequence shown here is derived from an EMBL/GenBank/DDBJ whole genome shotgun (WGS) entry which is preliminary data.</text>
</comment>
<feature type="region of interest" description="Disordered" evidence="1">
    <location>
        <begin position="19"/>
        <end position="140"/>
    </location>
</feature>
<dbReference type="Proteomes" id="UP000632138">
    <property type="component" value="Unassembled WGS sequence"/>
</dbReference>
<dbReference type="RefSeq" id="WP_203377302.1">
    <property type="nucleotide sequence ID" value="NZ_JAENHP010000004.1"/>
</dbReference>
<reference evidence="2 3" key="1">
    <citation type="submission" date="2021-01" db="EMBL/GenBank/DDBJ databases">
        <title>Actinoplanes sp. nov. LDG1-06 isolated from lichen.</title>
        <authorList>
            <person name="Saeng-In P."/>
            <person name="Phongsopitanun W."/>
            <person name="Kanchanasin P."/>
            <person name="Yuki M."/>
            <person name="Kudo T."/>
            <person name="Ohkuma M."/>
            <person name="Tanasupawat S."/>
        </authorList>
    </citation>
    <scope>NUCLEOTIDE SEQUENCE [LARGE SCALE GENOMIC DNA]</scope>
    <source>
        <strain evidence="2 3">LDG1-06</strain>
    </source>
</reference>
<feature type="compositionally biased region" description="Low complexity" evidence="1">
    <location>
        <begin position="126"/>
        <end position="140"/>
    </location>
</feature>
<feature type="compositionally biased region" description="Pro residues" evidence="1">
    <location>
        <begin position="101"/>
        <end position="125"/>
    </location>
</feature>
<accession>A0ABS2ADK6</accession>
<organism evidence="2 3">
    <name type="scientific">Paractinoplanes ovalisporus</name>
    <dbReference type="NCBI Taxonomy" id="2810368"/>
    <lineage>
        <taxon>Bacteria</taxon>
        <taxon>Bacillati</taxon>
        <taxon>Actinomycetota</taxon>
        <taxon>Actinomycetes</taxon>
        <taxon>Micromonosporales</taxon>
        <taxon>Micromonosporaceae</taxon>
        <taxon>Paractinoplanes</taxon>
    </lineage>
</organism>
<dbReference type="PRINTS" id="PR01217">
    <property type="entry name" value="PRICHEXTENSN"/>
</dbReference>
<feature type="compositionally biased region" description="Polar residues" evidence="1">
    <location>
        <begin position="59"/>
        <end position="69"/>
    </location>
</feature>
<gene>
    <name evidence="2" type="ORF">JIG36_17455</name>
</gene>
<evidence type="ECO:0000256" key="1">
    <source>
        <dbReference type="SAM" id="MobiDB-lite"/>
    </source>
</evidence>
<feature type="compositionally biased region" description="Low complexity" evidence="1">
    <location>
        <begin position="71"/>
        <end position="100"/>
    </location>
</feature>
<evidence type="ECO:0000313" key="2">
    <source>
        <dbReference type="EMBL" id="MBM2617344.1"/>
    </source>
</evidence>
<protein>
    <submittedName>
        <fullName evidence="2">Uncharacterized protein</fullName>
    </submittedName>
</protein>